<evidence type="ECO:0000256" key="1">
    <source>
        <dbReference type="SAM" id="Phobius"/>
    </source>
</evidence>
<dbReference type="RefSeq" id="XP_040797990.1">
    <property type="nucleotide sequence ID" value="XM_040939746.1"/>
</dbReference>
<dbReference type="GeneID" id="63857079"/>
<protein>
    <submittedName>
        <fullName evidence="2">Uncharacterized protein</fullName>
    </submittedName>
</protein>
<evidence type="ECO:0000313" key="3">
    <source>
        <dbReference type="Proteomes" id="UP000249789"/>
    </source>
</evidence>
<feature type="transmembrane region" description="Helical" evidence="1">
    <location>
        <begin position="28"/>
        <end position="49"/>
    </location>
</feature>
<keyword evidence="1" id="KW-0812">Transmembrane</keyword>
<evidence type="ECO:0000313" key="2">
    <source>
        <dbReference type="EMBL" id="RAK73980.1"/>
    </source>
</evidence>
<name>A0A8G1VV02_9EURO</name>
<keyword evidence="3" id="KW-1185">Reference proteome</keyword>
<feature type="transmembrane region" description="Helical" evidence="1">
    <location>
        <begin position="56"/>
        <end position="74"/>
    </location>
</feature>
<dbReference type="EMBL" id="KZ824673">
    <property type="protein sequence ID" value="RAK73980.1"/>
    <property type="molecule type" value="Genomic_DNA"/>
</dbReference>
<dbReference type="Proteomes" id="UP000249789">
    <property type="component" value="Unassembled WGS sequence"/>
</dbReference>
<reference evidence="2 3" key="1">
    <citation type="submission" date="2018-02" db="EMBL/GenBank/DDBJ databases">
        <title>The genomes of Aspergillus section Nigri reveals drivers in fungal speciation.</title>
        <authorList>
            <consortium name="DOE Joint Genome Institute"/>
            <person name="Vesth T.C."/>
            <person name="Nybo J."/>
            <person name="Theobald S."/>
            <person name="Brandl J."/>
            <person name="Frisvad J.C."/>
            <person name="Nielsen K.F."/>
            <person name="Lyhne E.K."/>
            <person name="Kogle M.E."/>
            <person name="Kuo A."/>
            <person name="Riley R."/>
            <person name="Clum A."/>
            <person name="Nolan M."/>
            <person name="Lipzen A."/>
            <person name="Salamov A."/>
            <person name="Henrissat B."/>
            <person name="Wiebenga A."/>
            <person name="De vries R.P."/>
            <person name="Grigoriev I.V."/>
            <person name="Mortensen U.H."/>
            <person name="Andersen M.R."/>
            <person name="Baker S.E."/>
        </authorList>
    </citation>
    <scope>NUCLEOTIDE SEQUENCE [LARGE SCALE GENOMIC DNA]</scope>
    <source>
        <strain evidence="2 3">CBS 313.89</strain>
    </source>
</reference>
<proteinExistence type="predicted"/>
<sequence length="82" mass="8571">MRGFSMFQGEHHPVGVNQHPRFRDVQHAIGSLCLLSGVGISSLSSCVLVRCHDEPLLVLCFIVIGAVGQTSLSLDGDPGGGG</sequence>
<gene>
    <name evidence="2" type="ORF">BO72DRAFT_218459</name>
</gene>
<dbReference type="VEuPathDB" id="FungiDB:BO72DRAFT_218459"/>
<dbReference type="AlphaFoldDB" id="A0A8G1VV02"/>
<keyword evidence="1" id="KW-1133">Transmembrane helix</keyword>
<organism evidence="2 3">
    <name type="scientific">Aspergillus fijiensis CBS 313.89</name>
    <dbReference type="NCBI Taxonomy" id="1448319"/>
    <lineage>
        <taxon>Eukaryota</taxon>
        <taxon>Fungi</taxon>
        <taxon>Dikarya</taxon>
        <taxon>Ascomycota</taxon>
        <taxon>Pezizomycotina</taxon>
        <taxon>Eurotiomycetes</taxon>
        <taxon>Eurotiomycetidae</taxon>
        <taxon>Eurotiales</taxon>
        <taxon>Aspergillaceae</taxon>
        <taxon>Aspergillus</taxon>
    </lineage>
</organism>
<keyword evidence="1" id="KW-0472">Membrane</keyword>
<accession>A0A8G1VV02</accession>